<feature type="binding site" evidence="6">
    <location>
        <position position="525"/>
    </location>
    <ligand>
        <name>ATP</name>
        <dbReference type="ChEBI" id="CHEBI:30616"/>
    </ligand>
</feature>
<dbReference type="KEGG" id="dvl:Dvul_0401"/>
<comment type="catalytic activity">
    <reaction evidence="6">
        <text>acetate + ATP + CoA = acetyl-CoA + AMP + diphosphate</text>
        <dbReference type="Rhea" id="RHEA:23176"/>
        <dbReference type="ChEBI" id="CHEBI:30089"/>
        <dbReference type="ChEBI" id="CHEBI:30616"/>
        <dbReference type="ChEBI" id="CHEBI:33019"/>
        <dbReference type="ChEBI" id="CHEBI:57287"/>
        <dbReference type="ChEBI" id="CHEBI:57288"/>
        <dbReference type="ChEBI" id="CHEBI:456215"/>
        <dbReference type="EC" id="6.2.1.1"/>
    </reaction>
</comment>
<dbReference type="InterPro" id="IPR025110">
    <property type="entry name" value="AMP-bd_C"/>
</dbReference>
<dbReference type="GO" id="GO:0016208">
    <property type="term" value="F:AMP binding"/>
    <property type="evidence" value="ECO:0007669"/>
    <property type="project" value="InterPro"/>
</dbReference>
<feature type="binding site" evidence="6">
    <location>
        <position position="533"/>
    </location>
    <ligand>
        <name>CoA</name>
        <dbReference type="ChEBI" id="CHEBI:57287"/>
    </ligand>
</feature>
<accession>A0A0H3A5V2</accession>
<dbReference type="GO" id="GO:0046872">
    <property type="term" value="F:metal ion binding"/>
    <property type="evidence" value="ECO:0007669"/>
    <property type="project" value="UniProtKB-KW"/>
</dbReference>
<comment type="caution">
    <text evidence="6">Lacks conserved residue(s) required for the propagation of feature annotation.</text>
</comment>
<dbReference type="InterPro" id="IPR000873">
    <property type="entry name" value="AMP-dep_synth/lig_dom"/>
</dbReference>
<evidence type="ECO:0000259" key="10">
    <source>
        <dbReference type="Pfam" id="PF16177"/>
    </source>
</evidence>
<dbReference type="Gene3D" id="3.30.300.30">
    <property type="match status" value="1"/>
</dbReference>
<dbReference type="EMBL" id="CP000527">
    <property type="protein sequence ID" value="ABM27424.1"/>
    <property type="molecule type" value="Genomic_DNA"/>
</dbReference>
<evidence type="ECO:0000256" key="7">
    <source>
        <dbReference type="SAM" id="MobiDB-lite"/>
    </source>
</evidence>
<feature type="binding site" evidence="6">
    <location>
        <begin position="421"/>
        <end position="426"/>
    </location>
    <ligand>
        <name>ATP</name>
        <dbReference type="ChEBI" id="CHEBI:30616"/>
    </ligand>
</feature>
<evidence type="ECO:0000256" key="4">
    <source>
        <dbReference type="ARBA" id="ARBA00022840"/>
    </source>
</evidence>
<dbReference type="HAMAP" id="MF_01123">
    <property type="entry name" value="Ac_CoA_synth"/>
    <property type="match status" value="1"/>
</dbReference>
<comment type="similarity">
    <text evidence="1 6">Belongs to the ATP-dependent AMP-binding enzyme family.</text>
</comment>
<feature type="domain" description="Acetyl-coenzyme A synthetase N-terminal" evidence="10">
    <location>
        <begin position="35"/>
        <end position="90"/>
    </location>
</feature>
<dbReference type="Pfam" id="PF16177">
    <property type="entry name" value="ACAS_N"/>
    <property type="match status" value="1"/>
</dbReference>
<evidence type="ECO:0000256" key="5">
    <source>
        <dbReference type="ARBA" id="ARBA00022990"/>
    </source>
</evidence>
<dbReference type="Pfam" id="PF13193">
    <property type="entry name" value="AMP-binding_C"/>
    <property type="match status" value="1"/>
</dbReference>
<protein>
    <recommendedName>
        <fullName evidence="6">Acetyl-coenzyme A synthetase</fullName>
        <shortName evidence="6">AcCoA synthetase</shortName>
        <shortName evidence="6">Acs</shortName>
        <ecNumber evidence="6">6.2.1.1</ecNumber>
    </recommendedName>
    <alternativeName>
        <fullName evidence="6">Acetate--CoA ligase</fullName>
    </alternativeName>
    <alternativeName>
        <fullName evidence="6">Acyl-activating enzyme</fullName>
    </alternativeName>
</protein>
<evidence type="ECO:0000313" key="11">
    <source>
        <dbReference type="EMBL" id="ABM27424.1"/>
    </source>
</evidence>
<dbReference type="CDD" id="cd05966">
    <property type="entry name" value="ACS"/>
    <property type="match status" value="1"/>
</dbReference>
<feature type="modified residue" description="N6-acetyllysine" evidence="6">
    <location>
        <position position="619"/>
    </location>
</feature>
<feature type="binding site" evidence="6">
    <location>
        <position position="510"/>
    </location>
    <ligand>
        <name>ATP</name>
        <dbReference type="ChEBI" id="CHEBI:30616"/>
    </ligand>
</feature>
<dbReference type="RefSeq" id="WP_011791597.1">
    <property type="nucleotide sequence ID" value="NC_008751.1"/>
</dbReference>
<evidence type="ECO:0000256" key="1">
    <source>
        <dbReference type="ARBA" id="ARBA00006432"/>
    </source>
</evidence>
<dbReference type="GO" id="GO:0019427">
    <property type="term" value="P:acetyl-CoA biosynthetic process from acetate"/>
    <property type="evidence" value="ECO:0007669"/>
    <property type="project" value="UniProtKB-UniRule"/>
</dbReference>
<dbReference type="GO" id="GO:0003987">
    <property type="term" value="F:acetate-CoA ligase activity"/>
    <property type="evidence" value="ECO:0007669"/>
    <property type="project" value="UniProtKB-UniRule"/>
</dbReference>
<dbReference type="InterPro" id="IPR045851">
    <property type="entry name" value="AMP-bd_C_sf"/>
</dbReference>
<dbReference type="PROSITE" id="PS00455">
    <property type="entry name" value="AMP_BINDING"/>
    <property type="match status" value="1"/>
</dbReference>
<evidence type="ECO:0000259" key="8">
    <source>
        <dbReference type="Pfam" id="PF00501"/>
    </source>
</evidence>
<dbReference type="Gene3D" id="3.40.50.12780">
    <property type="entry name" value="N-terminal domain of ligase-like"/>
    <property type="match status" value="1"/>
</dbReference>
<dbReference type="SUPFAM" id="SSF56801">
    <property type="entry name" value="Acetyl-CoA synthetase-like"/>
    <property type="match status" value="1"/>
</dbReference>
<evidence type="ECO:0000256" key="2">
    <source>
        <dbReference type="ARBA" id="ARBA00022598"/>
    </source>
</evidence>
<evidence type="ECO:0000256" key="3">
    <source>
        <dbReference type="ARBA" id="ARBA00022741"/>
    </source>
</evidence>
<keyword evidence="3 6" id="KW-0547">Nucleotide-binding</keyword>
<dbReference type="GO" id="GO:0005524">
    <property type="term" value="F:ATP binding"/>
    <property type="evidence" value="ECO:0007669"/>
    <property type="project" value="UniProtKB-KW"/>
</dbReference>
<comment type="function">
    <text evidence="6">Catalyzes the conversion of acetate into acetyl-CoA (AcCoA), an essential intermediate at the junction of anabolic and catabolic pathways. AcsA undergoes a two-step reaction. In the first half reaction, AcsA combines acetate with ATP to form acetyl-adenylate (AcAMP) intermediate. In the second half reaction, it can then transfer the acetyl group from AcAMP to the sulfhydryl group of CoA, forming the product AcCoA.</text>
</comment>
<keyword evidence="2 6" id="KW-0436">Ligase</keyword>
<keyword evidence="6" id="KW-0479">Metal-binding</keyword>
<dbReference type="FunFam" id="3.40.50.12780:FF:000001">
    <property type="entry name" value="Acetyl-coenzyme A synthetase"/>
    <property type="match status" value="1"/>
</dbReference>
<dbReference type="NCBIfam" id="TIGR02188">
    <property type="entry name" value="Ac_CoA_lig_AcsA"/>
    <property type="match status" value="1"/>
</dbReference>
<organism evidence="11 12">
    <name type="scientific">Nitratidesulfovibrio vulgaris (strain DP4)</name>
    <name type="common">Desulfovibrio vulgaris</name>
    <dbReference type="NCBI Taxonomy" id="391774"/>
    <lineage>
        <taxon>Bacteria</taxon>
        <taxon>Pseudomonadati</taxon>
        <taxon>Thermodesulfobacteriota</taxon>
        <taxon>Desulfovibrionia</taxon>
        <taxon>Desulfovibrionales</taxon>
        <taxon>Desulfovibrionaceae</taxon>
        <taxon>Nitratidesulfovibrio</taxon>
    </lineage>
</organism>
<dbReference type="Pfam" id="PF00501">
    <property type="entry name" value="AMP-binding"/>
    <property type="match status" value="1"/>
</dbReference>
<feature type="domain" description="AMP-dependent synthetase/ligase" evidence="8">
    <location>
        <begin position="94"/>
        <end position="486"/>
    </location>
</feature>
<evidence type="ECO:0000256" key="6">
    <source>
        <dbReference type="HAMAP-Rule" id="MF_01123"/>
    </source>
</evidence>
<dbReference type="HOGENOM" id="CLU_000022_3_6_7"/>
<sequence length="661" mass="73497">MSQERIESMMDEKRHFAPPADSRGRAHVSGEAAREALVRRAAEDPEGFWGERAAQLIDWFRPWDTVLDADMNEPRIEWFKGGRLNVAHNCLDRHVAGNRRNKAAIIWQGEPEEDVRVLTYQMLYDEVRRFAAVLRKMGVHKGDRVSLYMPMIPELAVAMLACARIGAVHSIVFAGFSAVSLQNRIHDCEAKVVVTADAVLRAGRRIPLKVNVDEAVRQCPSVEKVVVVNRGGLEVTMEEGRDLWWHEVMADRTLDVDRPCEEMDAEDMLFILYTSGSTGKPKGVVHTTGGYLTYAAHTTQWVFDVQDDDVYWCTADIGWITGHSYIVYGPLALGATSLMFEGVPSWPSPDRFWRIVEKFRVNIFYTAPTVVRALMREGTDWTERHDLSSLRVLGSVGEPINPEAWMWYHTHIGKGRLPIVDTWWQTETGGIMISGLPYATTLKPGSATQPLPGVDAAIVRPDGSPAGPNEGGHLVIRKPWPGMLRGIFGSPERYRSTYFERFPGMYESGDGARTDTDGYFWIMGRLDDVINVSGHRMGTAEVESALVAHPSVAEAAVVGMPHAVKGEAIYAYVTLGADAEETEELRAELRAWVRKEIGPIATPDVLQFAEGLPKTRSGKIMRRILRKIAAGATSEFGDTSTLADPGVVSDLIEGRLQLTGR</sequence>
<evidence type="ECO:0000313" key="12">
    <source>
        <dbReference type="Proteomes" id="UP000009173"/>
    </source>
</evidence>
<feature type="binding site" evidence="6">
    <location>
        <position position="321"/>
    </location>
    <ligand>
        <name>CoA</name>
        <dbReference type="ChEBI" id="CHEBI:57287"/>
    </ligand>
</feature>
<feature type="binding site" evidence="6">
    <location>
        <position position="594"/>
    </location>
    <ligand>
        <name>CoA</name>
        <dbReference type="ChEBI" id="CHEBI:57287"/>
    </ligand>
</feature>
<keyword evidence="5 6" id="KW-0007">Acetylation</keyword>
<comment type="PTM">
    <text evidence="6">Acetylated. Deacetylation by the SIR2-homolog deacetylase activates the enzyme.</text>
</comment>
<evidence type="ECO:0000259" key="9">
    <source>
        <dbReference type="Pfam" id="PF13193"/>
    </source>
</evidence>
<feature type="binding site" evidence="6">
    <location>
        <position position="536"/>
    </location>
    <ligand>
        <name>ATP</name>
        <dbReference type="ChEBI" id="CHEBI:30616"/>
    </ligand>
</feature>
<feature type="binding site" evidence="6">
    <location>
        <begin position="397"/>
        <end position="399"/>
    </location>
    <ligand>
        <name>ATP</name>
        <dbReference type="ChEBI" id="CHEBI:30616"/>
    </ligand>
</feature>
<name>A0A0H3A5V2_NITV4</name>
<dbReference type="AlphaFoldDB" id="A0A0H3A5V2"/>
<dbReference type="NCBIfam" id="NF001208">
    <property type="entry name" value="PRK00174.1"/>
    <property type="match status" value="1"/>
</dbReference>
<gene>
    <name evidence="6" type="primary">acsA</name>
    <name evidence="11" type="ordered locus">Dvul_0401</name>
</gene>
<dbReference type="FunFam" id="3.30.300.30:FF:000004">
    <property type="entry name" value="Acetyl-coenzyme A synthetase"/>
    <property type="match status" value="1"/>
</dbReference>
<dbReference type="InterPro" id="IPR011904">
    <property type="entry name" value="Ac_CoA_lig"/>
</dbReference>
<dbReference type="InterPro" id="IPR020845">
    <property type="entry name" value="AMP-binding_CS"/>
</dbReference>
<feature type="binding site" evidence="6">
    <location>
        <position position="552"/>
    </location>
    <ligand>
        <name>Mg(2+)</name>
        <dbReference type="ChEBI" id="CHEBI:18420"/>
    </ligand>
</feature>
<feature type="binding site" evidence="6">
    <location>
        <position position="549"/>
    </location>
    <ligand>
        <name>Mg(2+)</name>
        <dbReference type="ChEBI" id="CHEBI:18420"/>
    </ligand>
</feature>
<proteinExistence type="inferred from homology"/>
<dbReference type="InterPro" id="IPR032387">
    <property type="entry name" value="ACAS_N"/>
</dbReference>
<keyword evidence="6" id="KW-0460">Magnesium</keyword>
<dbReference type="Proteomes" id="UP000009173">
    <property type="component" value="Chromosome"/>
</dbReference>
<comment type="cofactor">
    <cofactor evidence="6">
        <name>Mg(2+)</name>
        <dbReference type="ChEBI" id="CHEBI:18420"/>
    </cofactor>
</comment>
<dbReference type="InterPro" id="IPR042099">
    <property type="entry name" value="ANL_N_sf"/>
</dbReference>
<dbReference type="PANTHER" id="PTHR24095:SF14">
    <property type="entry name" value="ACETYL-COENZYME A SYNTHETASE 1"/>
    <property type="match status" value="1"/>
</dbReference>
<feature type="binding site" evidence="6">
    <location>
        <begin position="201"/>
        <end position="204"/>
    </location>
    <ligand>
        <name>CoA</name>
        <dbReference type="ChEBI" id="CHEBI:57287"/>
    </ligand>
</feature>
<dbReference type="PANTHER" id="PTHR24095">
    <property type="entry name" value="ACETYL-COENZYME A SYNTHETASE"/>
    <property type="match status" value="1"/>
</dbReference>
<keyword evidence="4 6" id="KW-0067">ATP-binding</keyword>
<feature type="domain" description="AMP-binding enzyme C-terminal" evidence="9">
    <location>
        <begin position="541"/>
        <end position="619"/>
    </location>
</feature>
<dbReference type="GO" id="GO:0005829">
    <property type="term" value="C:cytosol"/>
    <property type="evidence" value="ECO:0007669"/>
    <property type="project" value="TreeGrafter"/>
</dbReference>
<feature type="compositionally biased region" description="Basic and acidic residues" evidence="7">
    <location>
        <begin position="1"/>
        <end position="15"/>
    </location>
</feature>
<feature type="region of interest" description="Disordered" evidence="7">
    <location>
        <begin position="1"/>
        <end position="29"/>
    </location>
</feature>
<reference evidence="12" key="1">
    <citation type="journal article" date="2009" name="Environ. Microbiol.">
        <title>Contribution of mobile genetic elements to Desulfovibrio vulgaris genome plasticity.</title>
        <authorList>
            <person name="Walker C.B."/>
            <person name="Stolyar S."/>
            <person name="Chivian D."/>
            <person name="Pinel N."/>
            <person name="Gabster J.A."/>
            <person name="Dehal P.S."/>
            <person name="He Z."/>
            <person name="Yang Z.K."/>
            <person name="Yen H.C."/>
            <person name="Zhou J."/>
            <person name="Wall J.D."/>
            <person name="Hazen T.C."/>
            <person name="Arkin A.P."/>
            <person name="Stahl D.A."/>
        </authorList>
    </citation>
    <scope>NUCLEOTIDE SEQUENCE [LARGE SCALE GENOMIC DNA]</scope>
    <source>
        <strain evidence="12">DP4</strain>
    </source>
</reference>
<feature type="binding site" evidence="6">
    <location>
        <position position="547"/>
    </location>
    <ligand>
        <name>Mg(2+)</name>
        <dbReference type="ChEBI" id="CHEBI:18420"/>
    </ligand>
</feature>
<dbReference type="EC" id="6.2.1.1" evidence="6"/>